<dbReference type="Gene3D" id="3.40.390.10">
    <property type="entry name" value="Collagenase (Catalytic Domain)"/>
    <property type="match status" value="1"/>
</dbReference>
<protein>
    <recommendedName>
        <fullName evidence="2">Metalloendopeptidase</fullName>
        <ecNumber evidence="2">3.4.24.-</ecNumber>
    </recommendedName>
</protein>
<evidence type="ECO:0000313" key="5">
    <source>
        <dbReference type="Proteomes" id="UP001328107"/>
    </source>
</evidence>
<dbReference type="AlphaFoldDB" id="A0AAN5IBQ6"/>
<keyword evidence="2" id="KW-0645">Protease</keyword>
<comment type="caution">
    <text evidence="4">The sequence shown here is derived from an EMBL/GenBank/DDBJ whole genome shotgun (WGS) entry which is preliminary data.</text>
</comment>
<sequence length="127" mass="14310">GVFHQQSRPDRDDFVSIMWSRIRNKWEGNFAKARSTNTFDLPYDHGSVMHYGPNSFSKSPKSPTISAKDANYFMTMGNREEPSFLDVALVNQLYSCQDSCPPIDCDNGGYPDPRRCGQCKCAPVFTG</sequence>
<dbReference type="SUPFAM" id="SSF55486">
    <property type="entry name" value="Metalloproteases ('zincins'), catalytic domain"/>
    <property type="match status" value="1"/>
</dbReference>
<dbReference type="Pfam" id="PF01400">
    <property type="entry name" value="Astacin"/>
    <property type="match status" value="1"/>
</dbReference>
<proteinExistence type="predicted"/>
<dbReference type="EC" id="3.4.24.-" evidence="2"/>
<keyword evidence="2" id="KW-0862">Zinc</keyword>
<dbReference type="PANTHER" id="PTHR10127">
    <property type="entry name" value="DISCOIDIN, CUB, EGF, LAMININ , AND ZINC METALLOPROTEASE DOMAIN CONTAINING"/>
    <property type="match status" value="1"/>
</dbReference>
<keyword evidence="5" id="KW-1185">Reference proteome</keyword>
<name>A0AAN5IBQ6_9BILA</name>
<dbReference type="GO" id="GO:0006508">
    <property type="term" value="P:proteolysis"/>
    <property type="evidence" value="ECO:0007669"/>
    <property type="project" value="UniProtKB-KW"/>
</dbReference>
<dbReference type="Proteomes" id="UP001328107">
    <property type="component" value="Unassembled WGS sequence"/>
</dbReference>
<accession>A0AAN5IBQ6</accession>
<evidence type="ECO:0000256" key="1">
    <source>
        <dbReference type="PROSITE-ProRule" id="PRU01211"/>
    </source>
</evidence>
<organism evidence="4 5">
    <name type="scientific">Pristionchus mayeri</name>
    <dbReference type="NCBI Taxonomy" id="1317129"/>
    <lineage>
        <taxon>Eukaryota</taxon>
        <taxon>Metazoa</taxon>
        <taxon>Ecdysozoa</taxon>
        <taxon>Nematoda</taxon>
        <taxon>Chromadorea</taxon>
        <taxon>Rhabditida</taxon>
        <taxon>Rhabditina</taxon>
        <taxon>Diplogasteromorpha</taxon>
        <taxon>Diplogasteroidea</taxon>
        <taxon>Neodiplogasteridae</taxon>
        <taxon>Pristionchus</taxon>
    </lineage>
</organism>
<keyword evidence="2" id="KW-0482">Metalloprotease</keyword>
<dbReference type="PRINTS" id="PR00480">
    <property type="entry name" value="ASTACIN"/>
</dbReference>
<feature type="domain" description="Peptidase M12A" evidence="3">
    <location>
        <begin position="1"/>
        <end position="97"/>
    </location>
</feature>
<keyword evidence="2" id="KW-0479">Metal-binding</keyword>
<dbReference type="GO" id="GO:0046872">
    <property type="term" value="F:metal ion binding"/>
    <property type="evidence" value="ECO:0007669"/>
    <property type="project" value="UniProtKB-KW"/>
</dbReference>
<dbReference type="PANTHER" id="PTHR10127:SF891">
    <property type="entry name" value="ZINC METALLOPROTEINASE NAS-29"/>
    <property type="match status" value="1"/>
</dbReference>
<feature type="non-terminal residue" evidence="4">
    <location>
        <position position="1"/>
    </location>
</feature>
<dbReference type="PROSITE" id="PS51864">
    <property type="entry name" value="ASTACIN"/>
    <property type="match status" value="1"/>
</dbReference>
<dbReference type="InterPro" id="IPR001506">
    <property type="entry name" value="Peptidase_M12A"/>
</dbReference>
<dbReference type="GO" id="GO:0004222">
    <property type="term" value="F:metalloendopeptidase activity"/>
    <property type="evidence" value="ECO:0007669"/>
    <property type="project" value="UniProtKB-UniRule"/>
</dbReference>
<evidence type="ECO:0000313" key="4">
    <source>
        <dbReference type="EMBL" id="GMR60268.1"/>
    </source>
</evidence>
<dbReference type="InterPro" id="IPR024079">
    <property type="entry name" value="MetalloPept_cat_dom_sf"/>
</dbReference>
<gene>
    <name evidence="4" type="ORF">PMAYCL1PPCAC_30463</name>
</gene>
<feature type="non-terminal residue" evidence="4">
    <location>
        <position position="127"/>
    </location>
</feature>
<comment type="caution">
    <text evidence="1">Lacks conserved residue(s) required for the propagation of feature annotation.</text>
</comment>
<reference evidence="5" key="1">
    <citation type="submission" date="2022-10" db="EMBL/GenBank/DDBJ databases">
        <title>Genome assembly of Pristionchus species.</title>
        <authorList>
            <person name="Yoshida K."/>
            <person name="Sommer R.J."/>
        </authorList>
    </citation>
    <scope>NUCLEOTIDE SEQUENCE [LARGE SCALE GENOMIC DNA]</scope>
    <source>
        <strain evidence="5">RS5460</strain>
    </source>
</reference>
<keyword evidence="2" id="KW-0378">Hydrolase</keyword>
<evidence type="ECO:0000259" key="3">
    <source>
        <dbReference type="PROSITE" id="PS51864"/>
    </source>
</evidence>
<evidence type="ECO:0000256" key="2">
    <source>
        <dbReference type="RuleBase" id="RU361183"/>
    </source>
</evidence>
<dbReference type="EMBL" id="BTRK01000006">
    <property type="protein sequence ID" value="GMR60268.1"/>
    <property type="molecule type" value="Genomic_DNA"/>
</dbReference>
<comment type="cofactor">
    <cofactor evidence="2">
        <name>Zn(2+)</name>
        <dbReference type="ChEBI" id="CHEBI:29105"/>
    </cofactor>
    <text evidence="2">Binds 1 zinc ion per subunit.</text>
</comment>